<dbReference type="GeneID" id="19463603"/>
<dbReference type="AlphaFoldDB" id="S3CMQ0"/>
<feature type="compositionally biased region" description="Basic and acidic residues" evidence="1">
    <location>
        <begin position="484"/>
        <end position="494"/>
    </location>
</feature>
<dbReference type="OrthoDB" id="5244050at2759"/>
<evidence type="ECO:0000313" key="3">
    <source>
        <dbReference type="Proteomes" id="UP000016922"/>
    </source>
</evidence>
<feature type="compositionally biased region" description="Polar residues" evidence="1">
    <location>
        <begin position="328"/>
        <end position="345"/>
    </location>
</feature>
<feature type="compositionally biased region" description="Basic and acidic residues" evidence="1">
    <location>
        <begin position="631"/>
        <end position="640"/>
    </location>
</feature>
<feature type="region of interest" description="Disordered" evidence="1">
    <location>
        <begin position="123"/>
        <end position="169"/>
    </location>
</feature>
<keyword evidence="3" id="KW-1185">Reference proteome</keyword>
<feature type="compositionally biased region" description="Basic and acidic residues" evidence="1">
    <location>
        <begin position="208"/>
        <end position="217"/>
    </location>
</feature>
<feature type="region of interest" description="Disordered" evidence="1">
    <location>
        <begin position="202"/>
        <end position="309"/>
    </location>
</feature>
<name>S3CMQ0_GLAL2</name>
<dbReference type="eggNOG" id="ENOG502SNX3">
    <property type="taxonomic scope" value="Eukaryota"/>
</dbReference>
<evidence type="ECO:0000256" key="1">
    <source>
        <dbReference type="SAM" id="MobiDB-lite"/>
    </source>
</evidence>
<dbReference type="RefSeq" id="XP_008085116.1">
    <property type="nucleotide sequence ID" value="XM_008086925.1"/>
</dbReference>
<feature type="compositionally biased region" description="Polar residues" evidence="1">
    <location>
        <begin position="505"/>
        <end position="519"/>
    </location>
</feature>
<feature type="region of interest" description="Disordered" evidence="1">
    <location>
        <begin position="60"/>
        <end position="90"/>
    </location>
</feature>
<feature type="compositionally biased region" description="Low complexity" evidence="1">
    <location>
        <begin position="250"/>
        <end position="265"/>
    </location>
</feature>
<dbReference type="OMA" id="QMSFRSI"/>
<feature type="compositionally biased region" description="Basic and acidic residues" evidence="1">
    <location>
        <begin position="346"/>
        <end position="359"/>
    </location>
</feature>
<reference evidence="2 3" key="1">
    <citation type="journal article" date="2013" name="BMC Genomics">
        <title>Genomics-driven discovery of the pneumocandin biosynthetic gene cluster in the fungus Glarea lozoyensis.</title>
        <authorList>
            <person name="Chen L."/>
            <person name="Yue Q."/>
            <person name="Zhang X."/>
            <person name="Xiang M."/>
            <person name="Wang C."/>
            <person name="Li S."/>
            <person name="Che Y."/>
            <person name="Ortiz-Lopez F.J."/>
            <person name="Bills G.F."/>
            <person name="Liu X."/>
            <person name="An Z."/>
        </authorList>
    </citation>
    <scope>NUCLEOTIDE SEQUENCE [LARGE SCALE GENOMIC DNA]</scope>
    <source>
        <strain evidence="3">ATCC 20868 / MF5171</strain>
    </source>
</reference>
<feature type="compositionally biased region" description="Basic residues" evidence="1">
    <location>
        <begin position="218"/>
        <end position="227"/>
    </location>
</feature>
<evidence type="ECO:0000313" key="2">
    <source>
        <dbReference type="EMBL" id="EPE27757.1"/>
    </source>
</evidence>
<dbReference type="Proteomes" id="UP000016922">
    <property type="component" value="Unassembled WGS sequence"/>
</dbReference>
<dbReference type="HOGENOM" id="CLU_372970_0_0_1"/>
<feature type="region of interest" description="Disordered" evidence="1">
    <location>
        <begin position="462"/>
        <end position="602"/>
    </location>
</feature>
<feature type="compositionally biased region" description="Low complexity" evidence="1">
    <location>
        <begin position="414"/>
        <end position="438"/>
    </location>
</feature>
<feature type="compositionally biased region" description="Low complexity" evidence="1">
    <location>
        <begin position="67"/>
        <end position="79"/>
    </location>
</feature>
<sequence length="791" mass="87363">MGRTSKFSFPLPGRRHAAVKEIIPTPFAPSSNAGPSLSKAQRVLGTGDLNIGSPIKEEEVSWKCPPSRSSRISISISESTNDNESVHESFAERWENESGIYPKGKRLHGKASSTLLGQTYHAESNATASSVGRRLQHEDSSSTMKSHYDRQKSPLSISQQTSASSTRDAALRKGFPPVIQRSPLLQVEASIDPYEVQFTQVVRPATKGSDRGMDKATGKRNRRKKPVKLQLDLSLLFPRPRRHGGKSPDSASSMLSTSSMSTNASHTPSEPARSKKLSKSKTKSKESFQSQGMSIRTNDTRGSESQRQATSNLYNLHDHYEQGIASPRMSQIPESRVPSNRAASQRNKEDIMLFRHDSSATRLTIHSKKPSIGTNPGTPGREPFSWKNVRSSLAPQGRDVPAMPFPQRTAAKPASITSRASKTSKTSRHTSASGISNSDLQLKSVLSLSSDSEEDNWEQDDAMRNAGMSNGGSGWGQSKGLSHGMRERTREDRSYQLPPTGGLSPRSQASERPSGSFTVQGAAHLAVPGNYSAPLSPPWTEPREDSSGSSLNYQTHRKKPSQPKEKKSSKKSSSLASVRSSHPQQPTPPLSPTSMDLGEISERASRFMAVTRQEEALLEALRMKRARMKEKIIEEHEIRKSPPRSHGRANDGYLEPSSLNTPHSLPDERQRILRYLDSPQPKPRRPAEPLPELNDFLNFGSNDSTPRASFAAPMAKVRAETTPRIRNHNAPRTPPSSVRLSAVGVEDFNTRQPENRRKKRSNEGVRFAEDTKPQSHQGYLVDEETEFMYSY</sequence>
<dbReference type="KEGG" id="glz:GLAREA_04548"/>
<proteinExistence type="predicted"/>
<feature type="compositionally biased region" description="Low complexity" evidence="1">
    <location>
        <begin position="571"/>
        <end position="584"/>
    </location>
</feature>
<accession>S3CMQ0</accession>
<dbReference type="EMBL" id="KE145369">
    <property type="protein sequence ID" value="EPE27757.1"/>
    <property type="molecule type" value="Genomic_DNA"/>
</dbReference>
<feature type="compositionally biased region" description="Basic and acidic residues" evidence="1">
    <location>
        <begin position="135"/>
        <end position="152"/>
    </location>
</feature>
<feature type="compositionally biased region" description="Basic and acidic residues" evidence="1">
    <location>
        <begin position="761"/>
        <end position="773"/>
    </location>
</feature>
<dbReference type="STRING" id="1116229.S3CMQ0"/>
<feature type="region of interest" description="Disordered" evidence="1">
    <location>
        <begin position="325"/>
        <end position="438"/>
    </location>
</feature>
<gene>
    <name evidence="2" type="ORF">GLAREA_04548</name>
</gene>
<protein>
    <submittedName>
        <fullName evidence="2">Uncharacterized protein</fullName>
    </submittedName>
</protein>
<feature type="compositionally biased region" description="Polar residues" evidence="1">
    <location>
        <begin position="153"/>
        <end position="167"/>
    </location>
</feature>
<feature type="region of interest" description="Disordered" evidence="1">
    <location>
        <begin position="631"/>
        <end position="776"/>
    </location>
</feature>
<organism evidence="2 3">
    <name type="scientific">Glarea lozoyensis (strain ATCC 20868 / MF5171)</name>
    <dbReference type="NCBI Taxonomy" id="1116229"/>
    <lineage>
        <taxon>Eukaryota</taxon>
        <taxon>Fungi</taxon>
        <taxon>Dikarya</taxon>
        <taxon>Ascomycota</taxon>
        <taxon>Pezizomycotina</taxon>
        <taxon>Leotiomycetes</taxon>
        <taxon>Helotiales</taxon>
        <taxon>Helotiaceae</taxon>
        <taxon>Glarea</taxon>
    </lineage>
</organism>